<dbReference type="PANTHER" id="PTHR18962">
    <property type="entry name" value="COILED-COIL DOMAIN-CONTAINING PROTEIN 39"/>
    <property type="match status" value="1"/>
</dbReference>
<dbReference type="AlphaFoldDB" id="A0A8S1QYA0"/>
<evidence type="ECO:0000256" key="2">
    <source>
        <dbReference type="SAM" id="MobiDB-lite"/>
    </source>
</evidence>
<dbReference type="GO" id="GO:0060285">
    <property type="term" value="P:cilium-dependent cell motility"/>
    <property type="evidence" value="ECO:0007669"/>
    <property type="project" value="TreeGrafter"/>
</dbReference>
<dbReference type="GO" id="GO:0003341">
    <property type="term" value="P:cilium movement"/>
    <property type="evidence" value="ECO:0007669"/>
    <property type="project" value="InterPro"/>
</dbReference>
<organism evidence="3 4">
    <name type="scientific">Paramecium sonneborni</name>
    <dbReference type="NCBI Taxonomy" id="65129"/>
    <lineage>
        <taxon>Eukaryota</taxon>
        <taxon>Sar</taxon>
        <taxon>Alveolata</taxon>
        <taxon>Ciliophora</taxon>
        <taxon>Intramacronucleata</taxon>
        <taxon>Oligohymenophorea</taxon>
        <taxon>Peniculida</taxon>
        <taxon>Parameciidae</taxon>
        <taxon>Paramecium</taxon>
    </lineage>
</organism>
<dbReference type="Proteomes" id="UP000692954">
    <property type="component" value="Unassembled WGS sequence"/>
</dbReference>
<keyword evidence="4" id="KW-1185">Reference proteome</keyword>
<dbReference type="GO" id="GO:0005930">
    <property type="term" value="C:axoneme"/>
    <property type="evidence" value="ECO:0007669"/>
    <property type="project" value="InterPro"/>
</dbReference>
<feature type="compositionally biased region" description="Low complexity" evidence="2">
    <location>
        <begin position="88"/>
        <end position="110"/>
    </location>
</feature>
<gene>
    <name evidence="3" type="ORF">PSON_ATCC_30995.1.T1260046</name>
</gene>
<comment type="caution">
    <text evidence="3">The sequence shown here is derived from an EMBL/GenBank/DDBJ whole genome shotgun (WGS) entry which is preliminary data.</text>
</comment>
<accession>A0A8S1QYA0</accession>
<evidence type="ECO:0000256" key="1">
    <source>
        <dbReference type="ARBA" id="ARBA00023054"/>
    </source>
</evidence>
<keyword evidence="1" id="KW-0175">Coiled coil</keyword>
<name>A0A8S1QYA0_9CILI</name>
<feature type="region of interest" description="Disordered" evidence="2">
    <location>
        <begin position="84"/>
        <end position="110"/>
    </location>
</feature>
<reference evidence="3" key="1">
    <citation type="submission" date="2021-01" db="EMBL/GenBank/DDBJ databases">
        <authorList>
            <consortium name="Genoscope - CEA"/>
            <person name="William W."/>
        </authorList>
    </citation>
    <scope>NUCLEOTIDE SEQUENCE</scope>
</reference>
<evidence type="ECO:0000313" key="4">
    <source>
        <dbReference type="Proteomes" id="UP000692954"/>
    </source>
</evidence>
<proteinExistence type="predicted"/>
<dbReference type="EMBL" id="CAJJDN010000126">
    <property type="protein sequence ID" value="CAD8120409.1"/>
    <property type="molecule type" value="Genomic_DNA"/>
</dbReference>
<protein>
    <submittedName>
        <fullName evidence="3">Uncharacterized protein</fullName>
    </submittedName>
</protein>
<sequence length="110" mass="12394">MERELQDQQDKITRAENIMNSKLAKVQQKRIVLDESNAHISALELDIQNNLNKTLKTCIFNLVQEFPEMQAIIDAVFQEKNVTVPSKQPSSVGVPSVRSSVRSASSQGRR</sequence>
<evidence type="ECO:0000313" key="3">
    <source>
        <dbReference type="EMBL" id="CAD8120409.1"/>
    </source>
</evidence>
<dbReference type="PANTHER" id="PTHR18962:SF0">
    <property type="entry name" value="COILED-COIL DOMAIN-CONTAINING PROTEIN 39"/>
    <property type="match status" value="1"/>
</dbReference>
<dbReference type="InterPro" id="IPR033290">
    <property type="entry name" value="CCDC39"/>
</dbReference>
<dbReference type="GO" id="GO:0036159">
    <property type="term" value="P:inner dynein arm assembly"/>
    <property type="evidence" value="ECO:0007669"/>
    <property type="project" value="InterPro"/>
</dbReference>